<dbReference type="EMBL" id="BKCJ011464101">
    <property type="protein sequence ID" value="GFD35866.1"/>
    <property type="molecule type" value="Genomic_DNA"/>
</dbReference>
<keyword evidence="1" id="KW-1133">Transmembrane helix</keyword>
<dbReference type="AlphaFoldDB" id="A0A699VRA7"/>
<accession>A0A699VRA7</accession>
<evidence type="ECO:0000313" key="2">
    <source>
        <dbReference type="EMBL" id="GFD35866.1"/>
    </source>
</evidence>
<keyword evidence="1" id="KW-0812">Transmembrane</keyword>
<name>A0A699VRA7_TANCI</name>
<organism evidence="2">
    <name type="scientific">Tanacetum cinerariifolium</name>
    <name type="common">Dalmatian daisy</name>
    <name type="synonym">Chrysanthemum cinerariifolium</name>
    <dbReference type="NCBI Taxonomy" id="118510"/>
    <lineage>
        <taxon>Eukaryota</taxon>
        <taxon>Viridiplantae</taxon>
        <taxon>Streptophyta</taxon>
        <taxon>Embryophyta</taxon>
        <taxon>Tracheophyta</taxon>
        <taxon>Spermatophyta</taxon>
        <taxon>Magnoliopsida</taxon>
        <taxon>eudicotyledons</taxon>
        <taxon>Gunneridae</taxon>
        <taxon>Pentapetalae</taxon>
        <taxon>asterids</taxon>
        <taxon>campanulids</taxon>
        <taxon>Asterales</taxon>
        <taxon>Asteraceae</taxon>
        <taxon>Asteroideae</taxon>
        <taxon>Anthemideae</taxon>
        <taxon>Anthemidinae</taxon>
        <taxon>Tanacetum</taxon>
    </lineage>
</organism>
<gene>
    <name evidence="2" type="ORF">Tci_907835</name>
</gene>
<reference evidence="2" key="1">
    <citation type="journal article" date="2019" name="Sci. Rep.">
        <title>Draft genome of Tanacetum cinerariifolium, the natural source of mosquito coil.</title>
        <authorList>
            <person name="Yamashiro T."/>
            <person name="Shiraishi A."/>
            <person name="Satake H."/>
            <person name="Nakayama K."/>
        </authorList>
    </citation>
    <scope>NUCLEOTIDE SEQUENCE</scope>
</reference>
<evidence type="ECO:0000256" key="1">
    <source>
        <dbReference type="SAM" id="Phobius"/>
    </source>
</evidence>
<comment type="caution">
    <text evidence="2">The sequence shown here is derived from an EMBL/GenBank/DDBJ whole genome shotgun (WGS) entry which is preliminary data.</text>
</comment>
<feature type="non-terminal residue" evidence="2">
    <location>
        <position position="37"/>
    </location>
</feature>
<keyword evidence="1" id="KW-0472">Membrane</keyword>
<proteinExistence type="predicted"/>
<protein>
    <submittedName>
        <fullName evidence="2">Uncharacterized protein</fullName>
    </submittedName>
</protein>
<feature type="transmembrane region" description="Helical" evidence="1">
    <location>
        <begin position="12"/>
        <end position="31"/>
    </location>
</feature>
<sequence>MTSDVNDGQNGGAWTVGGVSMVVPMVVVTVVPDDVNF</sequence>